<evidence type="ECO:0000256" key="1">
    <source>
        <dbReference type="SAM" id="MobiDB-lite"/>
    </source>
</evidence>
<name>A0AAV3ZUE0_9GAST</name>
<dbReference type="Proteomes" id="UP000735302">
    <property type="component" value="Unassembled WGS sequence"/>
</dbReference>
<evidence type="ECO:0000313" key="2">
    <source>
        <dbReference type="EMBL" id="GFN98716.1"/>
    </source>
</evidence>
<organism evidence="2 3">
    <name type="scientific">Plakobranchus ocellatus</name>
    <dbReference type="NCBI Taxonomy" id="259542"/>
    <lineage>
        <taxon>Eukaryota</taxon>
        <taxon>Metazoa</taxon>
        <taxon>Spiralia</taxon>
        <taxon>Lophotrochozoa</taxon>
        <taxon>Mollusca</taxon>
        <taxon>Gastropoda</taxon>
        <taxon>Heterobranchia</taxon>
        <taxon>Euthyneura</taxon>
        <taxon>Panpulmonata</taxon>
        <taxon>Sacoglossa</taxon>
        <taxon>Placobranchoidea</taxon>
        <taxon>Plakobranchidae</taxon>
        <taxon>Plakobranchus</taxon>
    </lineage>
</organism>
<feature type="region of interest" description="Disordered" evidence="1">
    <location>
        <begin position="57"/>
        <end position="85"/>
    </location>
</feature>
<reference evidence="2 3" key="1">
    <citation type="journal article" date="2021" name="Elife">
        <title>Chloroplast acquisition without the gene transfer in kleptoplastic sea slugs, Plakobranchus ocellatus.</title>
        <authorList>
            <person name="Maeda T."/>
            <person name="Takahashi S."/>
            <person name="Yoshida T."/>
            <person name="Shimamura S."/>
            <person name="Takaki Y."/>
            <person name="Nagai Y."/>
            <person name="Toyoda A."/>
            <person name="Suzuki Y."/>
            <person name="Arimoto A."/>
            <person name="Ishii H."/>
            <person name="Satoh N."/>
            <person name="Nishiyama T."/>
            <person name="Hasebe M."/>
            <person name="Maruyama T."/>
            <person name="Minagawa J."/>
            <person name="Obokata J."/>
            <person name="Shigenobu S."/>
        </authorList>
    </citation>
    <scope>NUCLEOTIDE SEQUENCE [LARGE SCALE GENOMIC DNA]</scope>
</reference>
<sequence length="85" mass="10111">MEENGWSKKAKAESCKWYKMKVKYRVYQRWKKTDGRKRLKLKAVNESVTTVMWGVRNKDSHSKPKDEEELNVYRIGDNSDVGRAE</sequence>
<proteinExistence type="predicted"/>
<dbReference type="AlphaFoldDB" id="A0AAV3ZUE0"/>
<accession>A0AAV3ZUE0</accession>
<protein>
    <submittedName>
        <fullName evidence="2">Uncharacterized protein</fullName>
    </submittedName>
</protein>
<dbReference type="EMBL" id="BLXT01002861">
    <property type="protein sequence ID" value="GFN98716.1"/>
    <property type="molecule type" value="Genomic_DNA"/>
</dbReference>
<feature type="compositionally biased region" description="Basic and acidic residues" evidence="1">
    <location>
        <begin position="57"/>
        <end position="66"/>
    </location>
</feature>
<gene>
    <name evidence="2" type="ORF">PoB_002522200</name>
</gene>
<evidence type="ECO:0000313" key="3">
    <source>
        <dbReference type="Proteomes" id="UP000735302"/>
    </source>
</evidence>
<keyword evidence="3" id="KW-1185">Reference proteome</keyword>
<comment type="caution">
    <text evidence="2">The sequence shown here is derived from an EMBL/GenBank/DDBJ whole genome shotgun (WGS) entry which is preliminary data.</text>
</comment>